<proteinExistence type="predicted"/>
<evidence type="ECO:0000313" key="1">
    <source>
        <dbReference type="EnsemblPlants" id="Kaladp1308s0001.1.v1.1.CDS.1"/>
    </source>
</evidence>
<dbReference type="Gramene" id="Kaladp1308s0001.1.v1.1">
    <property type="protein sequence ID" value="Kaladp1308s0001.1.v1.1.CDS.1"/>
    <property type="gene ID" value="Kaladp1308s0001.v1.1"/>
</dbReference>
<keyword evidence="2" id="KW-1185">Reference proteome</keyword>
<dbReference type="EnsemblPlants" id="Kaladp1308s0001.1.v1.1">
    <property type="protein sequence ID" value="Kaladp1308s0001.1.v1.1.CDS.1"/>
    <property type="gene ID" value="Kaladp1308s0001.v1.1"/>
</dbReference>
<dbReference type="AlphaFoldDB" id="A0A7N0VM54"/>
<sequence>MNPKNAHCELPRVEAPTQTHPSFAPASHPTQINLSKTLIPKSELLPNLSPNFHATKFNLKHQPRLAAIQAPN</sequence>
<protein>
    <submittedName>
        <fullName evidence="1">Uncharacterized protein</fullName>
    </submittedName>
</protein>
<evidence type="ECO:0000313" key="2">
    <source>
        <dbReference type="Proteomes" id="UP000594263"/>
    </source>
</evidence>
<organism evidence="1 2">
    <name type="scientific">Kalanchoe fedtschenkoi</name>
    <name type="common">Lavender scallops</name>
    <name type="synonym">South American air plant</name>
    <dbReference type="NCBI Taxonomy" id="63787"/>
    <lineage>
        <taxon>Eukaryota</taxon>
        <taxon>Viridiplantae</taxon>
        <taxon>Streptophyta</taxon>
        <taxon>Embryophyta</taxon>
        <taxon>Tracheophyta</taxon>
        <taxon>Spermatophyta</taxon>
        <taxon>Magnoliopsida</taxon>
        <taxon>eudicotyledons</taxon>
        <taxon>Gunneridae</taxon>
        <taxon>Pentapetalae</taxon>
        <taxon>Saxifragales</taxon>
        <taxon>Crassulaceae</taxon>
        <taxon>Kalanchoe</taxon>
    </lineage>
</organism>
<accession>A0A7N0VM54</accession>
<name>A0A7N0VM54_KALFE</name>
<dbReference type="Proteomes" id="UP000594263">
    <property type="component" value="Unplaced"/>
</dbReference>
<reference evidence="1" key="1">
    <citation type="submission" date="2021-01" db="UniProtKB">
        <authorList>
            <consortium name="EnsemblPlants"/>
        </authorList>
    </citation>
    <scope>IDENTIFICATION</scope>
</reference>